<evidence type="ECO:0000256" key="3">
    <source>
        <dbReference type="SAM" id="SignalP"/>
    </source>
</evidence>
<feature type="domain" description="Alginate lyase" evidence="4">
    <location>
        <begin position="39"/>
        <end position="285"/>
    </location>
</feature>
<dbReference type="SMART" id="SM00710">
    <property type="entry name" value="PbH1"/>
    <property type="match status" value="6"/>
</dbReference>
<dbReference type="Gene3D" id="2.160.20.10">
    <property type="entry name" value="Single-stranded right-handed beta-helix, Pectin lyase-like"/>
    <property type="match status" value="1"/>
</dbReference>
<dbReference type="InterPro" id="IPR008929">
    <property type="entry name" value="Chondroitin_lyas"/>
</dbReference>
<evidence type="ECO:0000256" key="2">
    <source>
        <dbReference type="ARBA" id="ARBA00023239"/>
    </source>
</evidence>
<dbReference type="Gene3D" id="1.50.10.100">
    <property type="entry name" value="Chondroitin AC/alginate lyase"/>
    <property type="match status" value="1"/>
</dbReference>
<keyword evidence="2 6" id="KW-0456">Lyase</keyword>
<evidence type="ECO:0000256" key="1">
    <source>
        <dbReference type="ARBA" id="ARBA00022729"/>
    </source>
</evidence>
<accession>A0ABS3YD58</accession>
<reference evidence="7" key="1">
    <citation type="submission" date="2021-03" db="EMBL/GenBank/DDBJ databases">
        <title>Assistant Professor.</title>
        <authorList>
            <person name="Huq M.A."/>
        </authorList>
    </citation>
    <scope>NUCLEOTIDE SEQUENCE [LARGE SCALE GENOMIC DNA]</scope>
    <source>
        <strain evidence="7">MAH-28</strain>
    </source>
</reference>
<dbReference type="GO" id="GO:0016829">
    <property type="term" value="F:lyase activity"/>
    <property type="evidence" value="ECO:0007669"/>
    <property type="project" value="UniProtKB-KW"/>
</dbReference>
<dbReference type="InterPro" id="IPR006626">
    <property type="entry name" value="PbH1"/>
</dbReference>
<dbReference type="EMBL" id="JAGHKP010000002">
    <property type="protein sequence ID" value="MBO9152395.1"/>
    <property type="molecule type" value="Genomic_DNA"/>
</dbReference>
<keyword evidence="1 3" id="KW-0732">Signal</keyword>
<dbReference type="RefSeq" id="WP_209145387.1">
    <property type="nucleotide sequence ID" value="NZ_JAGHKP010000002.1"/>
</dbReference>
<dbReference type="InterPro" id="IPR008397">
    <property type="entry name" value="Alginate_lyase_dom"/>
</dbReference>
<keyword evidence="7" id="KW-1185">Reference proteome</keyword>
<evidence type="ECO:0000259" key="4">
    <source>
        <dbReference type="Pfam" id="PF05426"/>
    </source>
</evidence>
<feature type="signal peptide" evidence="3">
    <location>
        <begin position="1"/>
        <end position="18"/>
    </location>
</feature>
<dbReference type="InterPro" id="IPR039448">
    <property type="entry name" value="Beta_helix"/>
</dbReference>
<evidence type="ECO:0000259" key="5">
    <source>
        <dbReference type="Pfam" id="PF13229"/>
    </source>
</evidence>
<dbReference type="InterPro" id="IPR011050">
    <property type="entry name" value="Pectin_lyase_fold/virulence"/>
</dbReference>
<feature type="domain" description="Right handed beta helix" evidence="5">
    <location>
        <begin position="502"/>
        <end position="650"/>
    </location>
</feature>
<dbReference type="Proteomes" id="UP000679126">
    <property type="component" value="Unassembled WGS sequence"/>
</dbReference>
<comment type="caution">
    <text evidence="6">The sequence shown here is derived from an EMBL/GenBank/DDBJ whole genome shotgun (WGS) entry which is preliminary data.</text>
</comment>
<gene>
    <name evidence="6" type="ORF">J7I43_09260</name>
</gene>
<dbReference type="Pfam" id="PF13229">
    <property type="entry name" value="Beta_helix"/>
    <property type="match status" value="1"/>
</dbReference>
<feature type="chain" id="PRO_5045127786" evidence="3">
    <location>
        <begin position="19"/>
        <end position="666"/>
    </location>
</feature>
<proteinExistence type="predicted"/>
<evidence type="ECO:0000313" key="6">
    <source>
        <dbReference type="EMBL" id="MBO9152395.1"/>
    </source>
</evidence>
<dbReference type="SUPFAM" id="SSF48230">
    <property type="entry name" value="Chondroitin AC/alginate lyase"/>
    <property type="match status" value="1"/>
</dbReference>
<protein>
    <submittedName>
        <fullName evidence="6">Alginate lyase family protein</fullName>
    </submittedName>
</protein>
<dbReference type="Pfam" id="PF05426">
    <property type="entry name" value="Alginate_lyase"/>
    <property type="match status" value="1"/>
</dbReference>
<evidence type="ECO:0000313" key="7">
    <source>
        <dbReference type="Proteomes" id="UP000679126"/>
    </source>
</evidence>
<dbReference type="InterPro" id="IPR012334">
    <property type="entry name" value="Pectin_lyas_fold"/>
</dbReference>
<sequence length="666" mass="73650">MKKILTIVLTFLAGSLQAQQFVHPGMMQTREDLAYMKQQVLSGKEPWKNAYAKLQKNTSLDFKPSPRAHISIGPYGANSSGGRELSMSANAVYDHALMWYITGNKAYAAKAIEILNAWAYRLWDFDDNNAKLSVALTAYYFLNAAEILKYSDSGWKQEDMEQFKRLMLTVYYPTVKDFFTEANGNWDAAIINTLLCIGVFTDNREIFNSAVERFYRGPGNSGITKYIYSNGQVQETTRDWGHVQLGIGEFAKAAQVAWTQGEDFYGAANNRLALGYEYTAKFMLGGEIPVYGVLSHRAKEHYRDIYESIYHHYHEVKGLEMPFTKRVLDEHTRRDSAVDVLMGIRAPLKTKPVKTAFLPYAPLRGALEKAVEEAPASSVVITPGGNIQQALDAAAGTGKWVVLDTGVHILKAPLKMPGGVTLAGKGNRSILILSPEQRTKTIVNADSTMHDVTIRDLLIEGAVSPVTNNDPNADRRNRSYMNAPSREGILFMSDRAGQMRNIRFVRLTVQNFTKNGVSVRGAENVTVEECDFSDNGSSVVPGAGFHHNLHLSHVQGVSVKNSRFDTSPWGSGIDLSFCTNAGVEGNETARNKLSGIRCTESSNVRFRNNLSEGNDENGLRLDALMDGVKNFTLEKNITQYNGGAGVFISHPKAGKVLQHSEQGNGK</sequence>
<organism evidence="6 7">
    <name type="scientific">Chitinophaga chungangae</name>
    <dbReference type="NCBI Taxonomy" id="2821488"/>
    <lineage>
        <taxon>Bacteria</taxon>
        <taxon>Pseudomonadati</taxon>
        <taxon>Bacteroidota</taxon>
        <taxon>Chitinophagia</taxon>
        <taxon>Chitinophagales</taxon>
        <taxon>Chitinophagaceae</taxon>
        <taxon>Chitinophaga</taxon>
    </lineage>
</organism>
<name>A0ABS3YD58_9BACT</name>
<dbReference type="SUPFAM" id="SSF51126">
    <property type="entry name" value="Pectin lyase-like"/>
    <property type="match status" value="1"/>
</dbReference>